<evidence type="ECO:0000313" key="3">
    <source>
        <dbReference type="Proteomes" id="UP000261079"/>
    </source>
</evidence>
<evidence type="ECO:0000313" key="2">
    <source>
        <dbReference type="EMBL" id="RGC06173.1"/>
    </source>
</evidence>
<proteinExistence type="predicted"/>
<keyword evidence="1" id="KW-0732">Signal</keyword>
<name>A0A3E2V719_9FIRM</name>
<comment type="caution">
    <text evidence="2">The sequence shown here is derived from an EMBL/GenBank/DDBJ whole genome shotgun (WGS) entry which is preliminary data.</text>
</comment>
<reference evidence="2 3" key="1">
    <citation type="submission" date="2018-08" db="EMBL/GenBank/DDBJ databases">
        <title>A genome reference for cultivated species of the human gut microbiota.</title>
        <authorList>
            <person name="Zou Y."/>
            <person name="Xue W."/>
            <person name="Luo G."/>
        </authorList>
    </citation>
    <scope>NUCLEOTIDE SEQUENCE [LARGE SCALE GENOMIC DNA]</scope>
    <source>
        <strain evidence="2 3">AM42-11AC</strain>
    </source>
</reference>
<organism evidence="2 3">
    <name type="scientific">Faecalibacterium prausnitzii</name>
    <dbReference type="NCBI Taxonomy" id="853"/>
    <lineage>
        <taxon>Bacteria</taxon>
        <taxon>Bacillati</taxon>
        <taxon>Bacillota</taxon>
        <taxon>Clostridia</taxon>
        <taxon>Eubacteriales</taxon>
        <taxon>Oscillospiraceae</taxon>
        <taxon>Faecalibacterium</taxon>
    </lineage>
</organism>
<sequence length="158" mass="17198">MKMLKKLAALILAATMVLVLFTACGGDTTSTPEAQAEAQMMSTINAKRGSAVQLCNDTELKQEAEKFLDSAVDINTGAWKIYNAIDVHRDDNGIYTAKVVVKNEYTGKLLEEFFKLVNNKDKNVNINAVGKWTKVGVAAKTVKGNMYIAIVVQVNPNA</sequence>
<evidence type="ECO:0000256" key="1">
    <source>
        <dbReference type="SAM" id="SignalP"/>
    </source>
</evidence>
<dbReference type="RefSeq" id="WP_117535557.1">
    <property type="nucleotide sequence ID" value="NZ_QVEZ01000003.1"/>
</dbReference>
<dbReference type="AlphaFoldDB" id="A0A3E2V719"/>
<feature type="signal peptide" evidence="1">
    <location>
        <begin position="1"/>
        <end position="25"/>
    </location>
</feature>
<gene>
    <name evidence="2" type="ORF">DW905_07050</name>
</gene>
<evidence type="ECO:0008006" key="4">
    <source>
        <dbReference type="Google" id="ProtNLM"/>
    </source>
</evidence>
<protein>
    <recommendedName>
        <fullName evidence="4">Lipoprotein</fullName>
    </recommendedName>
</protein>
<feature type="chain" id="PRO_5017654078" description="Lipoprotein" evidence="1">
    <location>
        <begin position="26"/>
        <end position="158"/>
    </location>
</feature>
<dbReference type="Proteomes" id="UP000261079">
    <property type="component" value="Unassembled WGS sequence"/>
</dbReference>
<accession>A0A3E2V719</accession>
<dbReference type="EMBL" id="QVEZ01000003">
    <property type="protein sequence ID" value="RGC06173.1"/>
    <property type="molecule type" value="Genomic_DNA"/>
</dbReference>
<dbReference type="PROSITE" id="PS51257">
    <property type="entry name" value="PROKAR_LIPOPROTEIN"/>
    <property type="match status" value="1"/>
</dbReference>